<protein>
    <submittedName>
        <fullName evidence="14">Receptor-like protein EIX2</fullName>
    </submittedName>
</protein>
<reference evidence="14" key="1">
    <citation type="submission" date="2025-08" db="UniProtKB">
        <authorList>
            <consortium name="RefSeq"/>
        </authorList>
    </citation>
    <scope>IDENTIFICATION</scope>
    <source>
        <tissue evidence="14">Leaf</tissue>
    </source>
</reference>
<dbReference type="SUPFAM" id="SSF52058">
    <property type="entry name" value="L domain-like"/>
    <property type="match status" value="2"/>
</dbReference>
<keyword evidence="7" id="KW-0677">Repeat</keyword>
<comment type="subcellular location">
    <subcellularLocation>
        <location evidence="1">Cell membrane</location>
        <topology evidence="1">Single-pass type I membrane protein</topology>
    </subcellularLocation>
</comment>
<dbReference type="PANTHER" id="PTHR48063:SF112">
    <property type="entry name" value="RECEPTOR LIKE PROTEIN 30-LIKE"/>
    <property type="match status" value="1"/>
</dbReference>
<evidence type="ECO:0000256" key="1">
    <source>
        <dbReference type="ARBA" id="ARBA00004251"/>
    </source>
</evidence>
<dbReference type="PRINTS" id="PR00019">
    <property type="entry name" value="LEURICHRPT"/>
</dbReference>
<dbReference type="KEGG" id="rarg:115729889"/>
<evidence type="ECO:0000256" key="6">
    <source>
        <dbReference type="ARBA" id="ARBA00022729"/>
    </source>
</evidence>
<evidence type="ECO:0000313" key="14">
    <source>
        <dbReference type="RefSeq" id="XP_030516381.2"/>
    </source>
</evidence>
<dbReference type="InterPro" id="IPR003591">
    <property type="entry name" value="Leu-rich_rpt_typical-subtyp"/>
</dbReference>
<dbReference type="GO" id="GO:0005886">
    <property type="term" value="C:plasma membrane"/>
    <property type="evidence" value="ECO:0007669"/>
    <property type="project" value="UniProtKB-SubCell"/>
</dbReference>
<name>A0A8B8N1V3_9MYRT</name>
<comment type="similarity">
    <text evidence="2">Belongs to the RLP family.</text>
</comment>
<evidence type="ECO:0000256" key="5">
    <source>
        <dbReference type="ARBA" id="ARBA00022692"/>
    </source>
</evidence>
<proteinExistence type="inferred from homology"/>
<dbReference type="AlphaFoldDB" id="A0A8B8N1V3"/>
<keyword evidence="4" id="KW-0433">Leucine-rich repeat</keyword>
<dbReference type="Gene3D" id="3.80.10.10">
    <property type="entry name" value="Ribonuclease Inhibitor"/>
    <property type="match status" value="1"/>
</dbReference>
<feature type="transmembrane region" description="Helical" evidence="12">
    <location>
        <begin position="440"/>
        <end position="463"/>
    </location>
</feature>
<evidence type="ECO:0000256" key="7">
    <source>
        <dbReference type="ARBA" id="ARBA00022737"/>
    </source>
</evidence>
<dbReference type="Pfam" id="PF13855">
    <property type="entry name" value="LRR_8"/>
    <property type="match status" value="1"/>
</dbReference>
<evidence type="ECO:0000256" key="10">
    <source>
        <dbReference type="ARBA" id="ARBA00023170"/>
    </source>
</evidence>
<keyword evidence="5 12" id="KW-0812">Transmembrane</keyword>
<dbReference type="PANTHER" id="PTHR48063">
    <property type="entry name" value="LRR RECEPTOR-LIKE KINASE"/>
    <property type="match status" value="1"/>
</dbReference>
<dbReference type="RefSeq" id="XP_030516381.2">
    <property type="nucleotide sequence ID" value="XM_030660521.2"/>
</dbReference>
<keyword evidence="11" id="KW-0325">Glycoprotein</keyword>
<evidence type="ECO:0000256" key="12">
    <source>
        <dbReference type="SAM" id="Phobius"/>
    </source>
</evidence>
<accession>A0A8B8N1V3</accession>
<keyword evidence="13" id="KW-1185">Reference proteome</keyword>
<evidence type="ECO:0000256" key="8">
    <source>
        <dbReference type="ARBA" id="ARBA00022989"/>
    </source>
</evidence>
<organism evidence="13 14">
    <name type="scientific">Rhodamnia argentea</name>
    <dbReference type="NCBI Taxonomy" id="178133"/>
    <lineage>
        <taxon>Eukaryota</taxon>
        <taxon>Viridiplantae</taxon>
        <taxon>Streptophyta</taxon>
        <taxon>Embryophyta</taxon>
        <taxon>Tracheophyta</taxon>
        <taxon>Spermatophyta</taxon>
        <taxon>Magnoliopsida</taxon>
        <taxon>eudicotyledons</taxon>
        <taxon>Gunneridae</taxon>
        <taxon>Pentapetalae</taxon>
        <taxon>rosids</taxon>
        <taxon>malvids</taxon>
        <taxon>Myrtales</taxon>
        <taxon>Myrtaceae</taxon>
        <taxon>Myrtoideae</taxon>
        <taxon>Myrteae</taxon>
        <taxon>Australasian group</taxon>
        <taxon>Rhodamnia</taxon>
    </lineage>
</organism>
<dbReference type="InterPro" id="IPR001611">
    <property type="entry name" value="Leu-rich_rpt"/>
</dbReference>
<dbReference type="SMART" id="SM00369">
    <property type="entry name" value="LRR_TYP"/>
    <property type="match status" value="3"/>
</dbReference>
<dbReference type="InterPro" id="IPR032675">
    <property type="entry name" value="LRR_dom_sf"/>
</dbReference>
<evidence type="ECO:0000313" key="13">
    <source>
        <dbReference type="Proteomes" id="UP000827889"/>
    </source>
</evidence>
<evidence type="ECO:0000256" key="2">
    <source>
        <dbReference type="ARBA" id="ARBA00009592"/>
    </source>
</evidence>
<gene>
    <name evidence="14" type="primary">LOC115729889</name>
</gene>
<dbReference type="Pfam" id="PF00560">
    <property type="entry name" value="LRR_1"/>
    <property type="match status" value="6"/>
</dbReference>
<keyword evidence="10" id="KW-0675">Receptor</keyword>
<dbReference type="Proteomes" id="UP000827889">
    <property type="component" value="Chromosome 10"/>
</dbReference>
<dbReference type="InterPro" id="IPR046956">
    <property type="entry name" value="RLP23-like"/>
</dbReference>
<evidence type="ECO:0000256" key="3">
    <source>
        <dbReference type="ARBA" id="ARBA00022475"/>
    </source>
</evidence>
<evidence type="ECO:0000256" key="4">
    <source>
        <dbReference type="ARBA" id="ARBA00022614"/>
    </source>
</evidence>
<keyword evidence="8 12" id="KW-1133">Transmembrane helix</keyword>
<keyword evidence="3" id="KW-1003">Cell membrane</keyword>
<evidence type="ECO:0000256" key="9">
    <source>
        <dbReference type="ARBA" id="ARBA00023136"/>
    </source>
</evidence>
<keyword evidence="9 12" id="KW-0472">Membrane</keyword>
<keyword evidence="6" id="KW-0732">Signal</keyword>
<evidence type="ECO:0000256" key="11">
    <source>
        <dbReference type="ARBA" id="ARBA00023180"/>
    </source>
</evidence>
<sequence length="500" mass="55484">MMSCEFKTEFPQWIRTQVNAFEIALSNASITGALPDWLGLMSFYFLNLSYNQISGSLSKFSSSLFSLDLSHNSISGPIPQDIGLGMPRLDYLYLNDNLLSGPVPTSLCEMELFALHLGRNELVGKIPACWKHNPFLSILDLSSNKLSGVIPSSLGNLMGLGSIHLNNNSLHGEIPVTMNNCRNLIILDLGDNKISGSVPHWFGPSFLFLQILRLRGNMFNGSSPPQLCSLPALRILDLAVNNLTGMIPDCLGYMKGMKLHKSIHGGVSQKYNITSPEWNQQHVEQVVKGLDLDYTTLDLQLMVNLDLSSNRLIGPIPEVLTLLSILRGLNLSHNFLSGCIPAMIGDMKSLESLDLSNNHLSGAIPQSFSAFTSLSKLNLSHNNFTGPIPKGNQVQTLDDPSIYADNPLLCGDPLQNRCPGTEAPQAQEEDTNEESKLEKAMFYVVIMLGFATGFWGVIGVLVYKKNWRRIYFDYVDRKTDMVYVIVAVKAAELRRRFRRE</sequence>
<dbReference type="GeneID" id="115729889"/>